<keyword evidence="2" id="KW-0012">Acyltransferase</keyword>
<gene>
    <name evidence="4" type="ORF">I532_21095</name>
</gene>
<evidence type="ECO:0000256" key="1">
    <source>
        <dbReference type="ARBA" id="ARBA00022679"/>
    </source>
</evidence>
<dbReference type="InterPro" id="IPR000182">
    <property type="entry name" value="GNAT_dom"/>
</dbReference>
<dbReference type="EMBL" id="APBN01000013">
    <property type="protein sequence ID" value="EMT50605.1"/>
    <property type="molecule type" value="Genomic_DNA"/>
</dbReference>
<keyword evidence="5" id="KW-1185">Reference proteome</keyword>
<dbReference type="PATRIC" id="fig|1300222.3.peg.4436"/>
<reference evidence="4 5" key="1">
    <citation type="submission" date="2013-03" db="EMBL/GenBank/DDBJ databases">
        <title>Assembly of a new bacterial strain Brevibacillus borstelensis AK1.</title>
        <authorList>
            <person name="Rajan I."/>
            <person name="PoliReddy D."/>
            <person name="Sugumar T."/>
            <person name="Rathinam K."/>
            <person name="Alqarawi S."/>
            <person name="Khalil A.B."/>
            <person name="Sivakumar N."/>
        </authorList>
    </citation>
    <scope>NUCLEOTIDE SEQUENCE [LARGE SCALE GENOMIC DNA]</scope>
    <source>
        <strain evidence="4 5">AK1</strain>
    </source>
</reference>
<dbReference type="RefSeq" id="WP_003390968.1">
    <property type="nucleotide sequence ID" value="NZ_APBN01000013.1"/>
</dbReference>
<dbReference type="InterPro" id="IPR050832">
    <property type="entry name" value="Bact_Acetyltransf"/>
</dbReference>
<organism evidence="4 5">
    <name type="scientific">Brevibacillus borstelensis AK1</name>
    <dbReference type="NCBI Taxonomy" id="1300222"/>
    <lineage>
        <taxon>Bacteria</taxon>
        <taxon>Bacillati</taxon>
        <taxon>Bacillota</taxon>
        <taxon>Bacilli</taxon>
        <taxon>Bacillales</taxon>
        <taxon>Paenibacillaceae</taxon>
        <taxon>Brevibacillus</taxon>
    </lineage>
</organism>
<keyword evidence="1" id="KW-0808">Transferase</keyword>
<dbReference type="GO" id="GO:0016747">
    <property type="term" value="F:acyltransferase activity, transferring groups other than amino-acyl groups"/>
    <property type="evidence" value="ECO:0007669"/>
    <property type="project" value="InterPro"/>
</dbReference>
<dbReference type="STRING" id="1300222.I532_21095"/>
<protein>
    <recommendedName>
        <fullName evidence="3">N-acetyltransferase domain-containing protein</fullName>
    </recommendedName>
</protein>
<sequence length="139" mass="15978">MDIRSFQMTDYEAVVELWMRAGLTLSPSDSREAIEKKLQRDPELFLVATEQDQLIGAVMGAFDGRRGWVYHLAVDPESQGKQIGRLLMNELEERMRAVGCDKMNLLVAQDNVRVGAFYQKLGFTRDDVFFMGKWINRLS</sequence>
<dbReference type="Proteomes" id="UP000012081">
    <property type="component" value="Unassembled WGS sequence"/>
</dbReference>
<evidence type="ECO:0000259" key="3">
    <source>
        <dbReference type="PROSITE" id="PS51186"/>
    </source>
</evidence>
<dbReference type="OrthoDB" id="1821130at2"/>
<dbReference type="PANTHER" id="PTHR43877:SF2">
    <property type="entry name" value="AMINOALKYLPHOSPHONATE N-ACETYLTRANSFERASE-RELATED"/>
    <property type="match status" value="1"/>
</dbReference>
<dbReference type="SUPFAM" id="SSF55729">
    <property type="entry name" value="Acyl-CoA N-acyltransferases (Nat)"/>
    <property type="match status" value="1"/>
</dbReference>
<dbReference type="Pfam" id="PF00583">
    <property type="entry name" value="Acetyltransf_1"/>
    <property type="match status" value="1"/>
</dbReference>
<name>M8E587_9BACL</name>
<dbReference type="CDD" id="cd04301">
    <property type="entry name" value="NAT_SF"/>
    <property type="match status" value="1"/>
</dbReference>
<comment type="caution">
    <text evidence="4">The sequence shown here is derived from an EMBL/GenBank/DDBJ whole genome shotgun (WGS) entry which is preliminary data.</text>
</comment>
<evidence type="ECO:0000313" key="4">
    <source>
        <dbReference type="EMBL" id="EMT50605.1"/>
    </source>
</evidence>
<evidence type="ECO:0000313" key="5">
    <source>
        <dbReference type="Proteomes" id="UP000012081"/>
    </source>
</evidence>
<dbReference type="InterPro" id="IPR016181">
    <property type="entry name" value="Acyl_CoA_acyltransferase"/>
</dbReference>
<dbReference type="AlphaFoldDB" id="M8E587"/>
<accession>M8E587</accession>
<dbReference type="PANTHER" id="PTHR43877">
    <property type="entry name" value="AMINOALKYLPHOSPHONATE N-ACETYLTRANSFERASE-RELATED-RELATED"/>
    <property type="match status" value="1"/>
</dbReference>
<feature type="domain" description="N-acetyltransferase" evidence="3">
    <location>
        <begin position="1"/>
        <end position="139"/>
    </location>
</feature>
<dbReference type="PROSITE" id="PS51186">
    <property type="entry name" value="GNAT"/>
    <property type="match status" value="1"/>
</dbReference>
<dbReference type="Gene3D" id="3.40.630.30">
    <property type="match status" value="1"/>
</dbReference>
<proteinExistence type="predicted"/>
<dbReference type="NCBIfam" id="NF002959">
    <property type="entry name" value="PRK03624.1"/>
    <property type="match status" value="1"/>
</dbReference>
<evidence type="ECO:0000256" key="2">
    <source>
        <dbReference type="ARBA" id="ARBA00023315"/>
    </source>
</evidence>